<dbReference type="EMBL" id="JADNRY010000033">
    <property type="protein sequence ID" value="KAF9071352.1"/>
    <property type="molecule type" value="Genomic_DNA"/>
</dbReference>
<gene>
    <name evidence="2" type="ORF">BDP27DRAFT_1361914</name>
</gene>
<keyword evidence="1" id="KW-0812">Transmembrane</keyword>
<accession>A0A9P5PZH9</accession>
<evidence type="ECO:0000313" key="2">
    <source>
        <dbReference type="EMBL" id="KAF9071352.1"/>
    </source>
</evidence>
<proteinExistence type="predicted"/>
<evidence type="ECO:0000256" key="1">
    <source>
        <dbReference type="SAM" id="Phobius"/>
    </source>
</evidence>
<sequence length="223" mass="24566">MTPTEQEQIFDAAFNCYVNVIYVVVFTIASGIATLGILIAIRLLQVKTWREPKAMQLLCCIVIWLCLIGQTIIAPFVVLGQVTSTFENRIPTPIVALTLYIINNLETVLGSVTVLAGDLVICWRAWVLLPHDIFWRFVLAIIMICNIGLTIADLVFDIEVGNGIFRPVLDSVSVATSLVGPLQNNERSILGVSPPQAEKSLEIIALFSDTAQNVWLASAKHFI</sequence>
<keyword evidence="1" id="KW-0472">Membrane</keyword>
<dbReference type="Proteomes" id="UP000772434">
    <property type="component" value="Unassembled WGS sequence"/>
</dbReference>
<keyword evidence="3" id="KW-1185">Reference proteome</keyword>
<protein>
    <submittedName>
        <fullName evidence="2">Uncharacterized protein</fullName>
    </submittedName>
</protein>
<keyword evidence="1" id="KW-1133">Transmembrane helix</keyword>
<organism evidence="2 3">
    <name type="scientific">Rhodocollybia butyracea</name>
    <dbReference type="NCBI Taxonomy" id="206335"/>
    <lineage>
        <taxon>Eukaryota</taxon>
        <taxon>Fungi</taxon>
        <taxon>Dikarya</taxon>
        <taxon>Basidiomycota</taxon>
        <taxon>Agaricomycotina</taxon>
        <taxon>Agaricomycetes</taxon>
        <taxon>Agaricomycetidae</taxon>
        <taxon>Agaricales</taxon>
        <taxon>Marasmiineae</taxon>
        <taxon>Omphalotaceae</taxon>
        <taxon>Rhodocollybia</taxon>
    </lineage>
</organism>
<dbReference type="AlphaFoldDB" id="A0A9P5PZH9"/>
<dbReference type="OrthoDB" id="3214103at2759"/>
<feature type="transmembrane region" description="Helical" evidence="1">
    <location>
        <begin position="20"/>
        <end position="44"/>
    </location>
</feature>
<feature type="transmembrane region" description="Helical" evidence="1">
    <location>
        <begin position="56"/>
        <end position="78"/>
    </location>
</feature>
<name>A0A9P5PZH9_9AGAR</name>
<feature type="transmembrane region" description="Helical" evidence="1">
    <location>
        <begin position="133"/>
        <end position="156"/>
    </location>
</feature>
<comment type="caution">
    <text evidence="2">The sequence shown here is derived from an EMBL/GenBank/DDBJ whole genome shotgun (WGS) entry which is preliminary data.</text>
</comment>
<evidence type="ECO:0000313" key="3">
    <source>
        <dbReference type="Proteomes" id="UP000772434"/>
    </source>
</evidence>
<reference evidence="2" key="1">
    <citation type="submission" date="2020-11" db="EMBL/GenBank/DDBJ databases">
        <authorList>
            <consortium name="DOE Joint Genome Institute"/>
            <person name="Ahrendt S."/>
            <person name="Riley R."/>
            <person name="Andreopoulos W."/>
            <person name="Labutti K."/>
            <person name="Pangilinan J."/>
            <person name="Ruiz-Duenas F.J."/>
            <person name="Barrasa J.M."/>
            <person name="Sanchez-Garcia M."/>
            <person name="Camarero S."/>
            <person name="Miyauchi S."/>
            <person name="Serrano A."/>
            <person name="Linde D."/>
            <person name="Babiker R."/>
            <person name="Drula E."/>
            <person name="Ayuso-Fernandez I."/>
            <person name="Pacheco R."/>
            <person name="Padilla G."/>
            <person name="Ferreira P."/>
            <person name="Barriuso J."/>
            <person name="Kellner H."/>
            <person name="Castanera R."/>
            <person name="Alfaro M."/>
            <person name="Ramirez L."/>
            <person name="Pisabarro A.G."/>
            <person name="Kuo A."/>
            <person name="Tritt A."/>
            <person name="Lipzen A."/>
            <person name="He G."/>
            <person name="Yan M."/>
            <person name="Ng V."/>
            <person name="Cullen D."/>
            <person name="Martin F."/>
            <person name="Rosso M.-N."/>
            <person name="Henrissat B."/>
            <person name="Hibbett D."/>
            <person name="Martinez A.T."/>
            <person name="Grigoriev I.V."/>
        </authorList>
    </citation>
    <scope>NUCLEOTIDE SEQUENCE</scope>
    <source>
        <strain evidence="2">AH 40177</strain>
    </source>
</reference>